<name>A0A1Q5PFJ3_9BACT</name>
<reference evidence="2 3" key="1">
    <citation type="submission" date="2016-03" db="EMBL/GenBank/DDBJ databases">
        <title>Genome sequence of Pontibacter sp. nov., of the family cytophagaceae, isolated from marine sediment of the Yellow Sea, China.</title>
        <authorList>
            <person name="Zhang G."/>
            <person name="Zhang R."/>
        </authorList>
    </citation>
    <scope>NUCLEOTIDE SEQUENCE [LARGE SCALE GENOMIC DNA]</scope>
    <source>
        <strain evidence="2 3">S10-8</strain>
    </source>
</reference>
<dbReference type="OrthoDB" id="852970at2"/>
<gene>
    <name evidence="2" type="ORF">A3841_14410</name>
</gene>
<sequence length="124" mass="13636">MKSPVRYILLLFSAVLAFAGPSVGSSGSAFYSLPQAVEGEYSPESLSGNELHKYVGLQRAEEQLHVLNSFPAPPSRSHIGGLAANPYAFELRVQAIASRYILYAKCIQRSLTIGDIIFPSHYFW</sequence>
<feature type="chain" id="PRO_5012569886" evidence="1">
    <location>
        <begin position="20"/>
        <end position="124"/>
    </location>
</feature>
<protein>
    <submittedName>
        <fullName evidence="2">Uncharacterized protein</fullName>
    </submittedName>
</protein>
<evidence type="ECO:0000313" key="2">
    <source>
        <dbReference type="EMBL" id="OKL41020.1"/>
    </source>
</evidence>
<dbReference type="EMBL" id="LVWA01000004">
    <property type="protein sequence ID" value="OKL41020.1"/>
    <property type="molecule type" value="Genomic_DNA"/>
</dbReference>
<dbReference type="Proteomes" id="UP000186551">
    <property type="component" value="Unassembled WGS sequence"/>
</dbReference>
<dbReference type="STRING" id="1797110.A3841_14410"/>
<organism evidence="2 3">
    <name type="scientific">Pontibacter flavimaris</name>
    <dbReference type="NCBI Taxonomy" id="1797110"/>
    <lineage>
        <taxon>Bacteria</taxon>
        <taxon>Pseudomonadati</taxon>
        <taxon>Bacteroidota</taxon>
        <taxon>Cytophagia</taxon>
        <taxon>Cytophagales</taxon>
        <taxon>Hymenobacteraceae</taxon>
        <taxon>Pontibacter</taxon>
    </lineage>
</organism>
<evidence type="ECO:0000313" key="3">
    <source>
        <dbReference type="Proteomes" id="UP000186551"/>
    </source>
</evidence>
<feature type="signal peptide" evidence="1">
    <location>
        <begin position="1"/>
        <end position="19"/>
    </location>
</feature>
<dbReference type="AlphaFoldDB" id="A0A1Q5PFJ3"/>
<comment type="caution">
    <text evidence="2">The sequence shown here is derived from an EMBL/GenBank/DDBJ whole genome shotgun (WGS) entry which is preliminary data.</text>
</comment>
<evidence type="ECO:0000256" key="1">
    <source>
        <dbReference type="SAM" id="SignalP"/>
    </source>
</evidence>
<keyword evidence="3" id="KW-1185">Reference proteome</keyword>
<keyword evidence="1" id="KW-0732">Signal</keyword>
<accession>A0A1Q5PFJ3</accession>
<dbReference type="RefSeq" id="WP_073851638.1">
    <property type="nucleotide sequence ID" value="NZ_LVWA01000004.1"/>
</dbReference>
<proteinExistence type="predicted"/>